<sequence>MAVRLPGYNTMPDLPFFFVEQGNGIVRLVIFVMCQLKRVSYAPNKGTLALLALSLLHGMRNYPTPDEIS</sequence>
<evidence type="ECO:0000313" key="1">
    <source>
        <dbReference type="EMBL" id="GGH83276.1"/>
    </source>
</evidence>
<reference evidence="1" key="2">
    <citation type="submission" date="2020-09" db="EMBL/GenBank/DDBJ databases">
        <authorList>
            <person name="Sun Q."/>
            <person name="Zhou Y."/>
        </authorList>
    </citation>
    <scope>NUCLEOTIDE SEQUENCE</scope>
    <source>
        <strain evidence="1">CGMCC 1.15290</strain>
    </source>
</reference>
<proteinExistence type="predicted"/>
<evidence type="ECO:0000313" key="2">
    <source>
        <dbReference type="Proteomes" id="UP000627292"/>
    </source>
</evidence>
<dbReference type="EMBL" id="BMIB01000009">
    <property type="protein sequence ID" value="GGH83276.1"/>
    <property type="molecule type" value="Genomic_DNA"/>
</dbReference>
<accession>A0A917MZ86</accession>
<name>A0A917MZ86_9BACT</name>
<dbReference type="Proteomes" id="UP000627292">
    <property type="component" value="Unassembled WGS sequence"/>
</dbReference>
<dbReference type="AlphaFoldDB" id="A0A917MZ86"/>
<comment type="caution">
    <text evidence="1">The sequence shown here is derived from an EMBL/GenBank/DDBJ whole genome shotgun (WGS) entry which is preliminary data.</text>
</comment>
<reference evidence="1" key="1">
    <citation type="journal article" date="2014" name="Int. J. Syst. Evol. Microbiol.">
        <title>Complete genome sequence of Corynebacterium casei LMG S-19264T (=DSM 44701T), isolated from a smear-ripened cheese.</title>
        <authorList>
            <consortium name="US DOE Joint Genome Institute (JGI-PGF)"/>
            <person name="Walter F."/>
            <person name="Albersmeier A."/>
            <person name="Kalinowski J."/>
            <person name="Ruckert C."/>
        </authorList>
    </citation>
    <scope>NUCLEOTIDE SEQUENCE</scope>
    <source>
        <strain evidence="1">CGMCC 1.15290</strain>
    </source>
</reference>
<protein>
    <submittedName>
        <fullName evidence="1">Uncharacterized protein</fullName>
    </submittedName>
</protein>
<organism evidence="1 2">
    <name type="scientific">Filimonas zeae</name>
    <dbReference type="NCBI Taxonomy" id="1737353"/>
    <lineage>
        <taxon>Bacteria</taxon>
        <taxon>Pseudomonadati</taxon>
        <taxon>Bacteroidota</taxon>
        <taxon>Chitinophagia</taxon>
        <taxon>Chitinophagales</taxon>
        <taxon>Chitinophagaceae</taxon>
        <taxon>Filimonas</taxon>
    </lineage>
</organism>
<keyword evidence="2" id="KW-1185">Reference proteome</keyword>
<gene>
    <name evidence="1" type="ORF">GCM10011379_58420</name>
</gene>